<accession>A0A1M5RTV3</accession>
<dbReference type="RefSeq" id="WP_073072064.1">
    <property type="nucleotide sequence ID" value="NZ_FQXN01000002.1"/>
</dbReference>
<gene>
    <name evidence="1" type="ORF">SAMN02745199_0614</name>
</gene>
<reference evidence="2" key="1">
    <citation type="submission" date="2016-11" db="EMBL/GenBank/DDBJ databases">
        <authorList>
            <person name="Varghese N."/>
            <person name="Submissions S."/>
        </authorList>
    </citation>
    <scope>NUCLEOTIDE SEQUENCE [LARGE SCALE GENOMIC DNA]</scope>
    <source>
        <strain evidence="2">DSM 15807</strain>
    </source>
</reference>
<organism evidence="1 2">
    <name type="scientific">Thermosipho atlanticus DSM 15807</name>
    <dbReference type="NCBI Taxonomy" id="1123380"/>
    <lineage>
        <taxon>Bacteria</taxon>
        <taxon>Thermotogati</taxon>
        <taxon>Thermotogota</taxon>
        <taxon>Thermotogae</taxon>
        <taxon>Thermotogales</taxon>
        <taxon>Fervidobacteriaceae</taxon>
        <taxon>Thermosipho</taxon>
    </lineage>
</organism>
<dbReference type="Proteomes" id="UP000242592">
    <property type="component" value="Unassembled WGS sequence"/>
</dbReference>
<dbReference type="AlphaFoldDB" id="A0A1M5RTV3"/>
<name>A0A1M5RTV3_9BACT</name>
<protein>
    <submittedName>
        <fullName evidence="1">Uncharacterized protein</fullName>
    </submittedName>
</protein>
<evidence type="ECO:0000313" key="2">
    <source>
        <dbReference type="Proteomes" id="UP000242592"/>
    </source>
</evidence>
<sequence length="200" mass="21951">MINLESVEALLTKVPGVKAAKIVQEGDEIVEIHIVADSEKSPKQVVRDVETVLLASTGLKIDRRIVSVAQIKGDIQKARILPYSLSSLKVEEKDSRTIKVSVVIEHGNEEFYGDATGPKTSRNVPIIIGNAILNALADIHDYAISIDDTIEVYLAGKKFVITHLTKEYNASEESIIGAAEIENDRFKAIAESVLDAFRRI</sequence>
<evidence type="ECO:0000313" key="1">
    <source>
        <dbReference type="EMBL" id="SHH29579.1"/>
    </source>
</evidence>
<keyword evidence="2" id="KW-1185">Reference proteome</keyword>
<proteinExistence type="predicted"/>
<dbReference type="EMBL" id="FQXN01000002">
    <property type="protein sequence ID" value="SHH29579.1"/>
    <property type="molecule type" value="Genomic_DNA"/>
</dbReference>
<dbReference type="STRING" id="1123380.SAMN02745199_0614"/>
<dbReference type="OrthoDB" id="43591at2"/>